<comment type="caution">
    <text evidence="1">The sequence shown here is derived from an EMBL/GenBank/DDBJ whole genome shotgun (WGS) entry which is preliminary data.</text>
</comment>
<accession>A0A9J5W9V5</accession>
<proteinExistence type="predicted"/>
<reference evidence="1 2" key="1">
    <citation type="submission" date="2020-09" db="EMBL/GenBank/DDBJ databases">
        <title>De no assembly of potato wild relative species, Solanum commersonii.</title>
        <authorList>
            <person name="Cho K."/>
        </authorList>
    </citation>
    <scope>NUCLEOTIDE SEQUENCE [LARGE SCALE GENOMIC DNA]</scope>
    <source>
        <strain evidence="1">LZ3.2</strain>
        <tissue evidence="1">Leaf</tissue>
    </source>
</reference>
<evidence type="ECO:0000313" key="2">
    <source>
        <dbReference type="Proteomes" id="UP000824120"/>
    </source>
</evidence>
<protein>
    <submittedName>
        <fullName evidence="1">Uncharacterized protein</fullName>
    </submittedName>
</protein>
<gene>
    <name evidence="1" type="ORF">H5410_061662</name>
</gene>
<dbReference type="EMBL" id="JACXVP010000012">
    <property type="protein sequence ID" value="KAG5571896.1"/>
    <property type="molecule type" value="Genomic_DNA"/>
</dbReference>
<sequence length="88" mass="10279">MVNGLRRTIDLFGVGRIVTVRVSIDDRSNGYFLLWTKFVNQMILSSFICTSFENQRVLPFKISNQLRLCAYLSDATWSILRVYIVKNR</sequence>
<dbReference type="AlphaFoldDB" id="A0A9J5W9V5"/>
<dbReference type="Proteomes" id="UP000824120">
    <property type="component" value="Chromosome 12"/>
</dbReference>
<organism evidence="1 2">
    <name type="scientific">Solanum commersonii</name>
    <name type="common">Commerson's wild potato</name>
    <name type="synonym">Commerson's nightshade</name>
    <dbReference type="NCBI Taxonomy" id="4109"/>
    <lineage>
        <taxon>Eukaryota</taxon>
        <taxon>Viridiplantae</taxon>
        <taxon>Streptophyta</taxon>
        <taxon>Embryophyta</taxon>
        <taxon>Tracheophyta</taxon>
        <taxon>Spermatophyta</taxon>
        <taxon>Magnoliopsida</taxon>
        <taxon>eudicotyledons</taxon>
        <taxon>Gunneridae</taxon>
        <taxon>Pentapetalae</taxon>
        <taxon>asterids</taxon>
        <taxon>lamiids</taxon>
        <taxon>Solanales</taxon>
        <taxon>Solanaceae</taxon>
        <taxon>Solanoideae</taxon>
        <taxon>Solaneae</taxon>
        <taxon>Solanum</taxon>
    </lineage>
</organism>
<evidence type="ECO:0000313" key="1">
    <source>
        <dbReference type="EMBL" id="KAG5571896.1"/>
    </source>
</evidence>
<name>A0A9J5W9V5_SOLCO</name>
<keyword evidence="2" id="KW-1185">Reference proteome</keyword>